<gene>
    <name evidence="3" type="ORF">E3A20_02220</name>
</gene>
<dbReference type="InterPro" id="IPR013766">
    <property type="entry name" value="Thioredoxin_domain"/>
</dbReference>
<dbReference type="InterPro" id="IPR013740">
    <property type="entry name" value="Redoxin"/>
</dbReference>
<reference evidence="3 4" key="2">
    <citation type="submission" date="2019-08" db="EMBL/GenBank/DDBJ databases">
        <authorList>
            <person name="Henke P."/>
        </authorList>
    </citation>
    <scope>NUCLEOTIDE SEQUENCE [LARGE SCALE GENOMIC DNA]</scope>
    <source>
        <strain evidence="3">Phe10_nw2017</strain>
    </source>
</reference>
<dbReference type="Gene3D" id="3.40.30.10">
    <property type="entry name" value="Glutaredoxin"/>
    <property type="match status" value="1"/>
</dbReference>
<feature type="domain" description="Thioredoxin" evidence="2">
    <location>
        <begin position="28"/>
        <end position="181"/>
    </location>
</feature>
<name>A0A5C6MDZ2_9PLAN</name>
<evidence type="ECO:0000259" key="2">
    <source>
        <dbReference type="PROSITE" id="PS51352"/>
    </source>
</evidence>
<dbReference type="Pfam" id="PF08534">
    <property type="entry name" value="Redoxin"/>
    <property type="match status" value="1"/>
</dbReference>
<dbReference type="Proteomes" id="UP000321083">
    <property type="component" value="Unassembled WGS sequence"/>
</dbReference>
<dbReference type="InterPro" id="IPR036249">
    <property type="entry name" value="Thioredoxin-like_sf"/>
</dbReference>
<accession>A0A5C6MDZ2</accession>
<dbReference type="AlphaFoldDB" id="A0A5C6MDZ2"/>
<dbReference type="PROSITE" id="PS51352">
    <property type="entry name" value="THIOREDOXIN_2"/>
    <property type="match status" value="1"/>
</dbReference>
<feature type="chain" id="PRO_5022692630" evidence="1">
    <location>
        <begin position="20"/>
        <end position="205"/>
    </location>
</feature>
<dbReference type="PANTHER" id="PTHR43640:SF1">
    <property type="entry name" value="THIOREDOXIN-DEPENDENT PEROXIREDOXIN"/>
    <property type="match status" value="1"/>
</dbReference>
<feature type="signal peptide" evidence="1">
    <location>
        <begin position="1"/>
        <end position="19"/>
    </location>
</feature>
<comment type="caution">
    <text evidence="3">The sequence shown here is derived from an EMBL/GenBank/DDBJ whole genome shotgun (WGS) entry which is preliminary data.</text>
</comment>
<dbReference type="EMBL" id="SRHE01000021">
    <property type="protein sequence ID" value="TWW12290.1"/>
    <property type="molecule type" value="Genomic_DNA"/>
</dbReference>
<protein>
    <submittedName>
        <fullName evidence="3">Thioredoxin family protein</fullName>
    </submittedName>
</protein>
<dbReference type="InterPro" id="IPR047262">
    <property type="entry name" value="PRX-like1"/>
</dbReference>
<reference evidence="3 4" key="1">
    <citation type="submission" date="2019-08" db="EMBL/GenBank/DDBJ databases">
        <title>100 year-old enigma solved: identification of Planctomyces bekefii, the type genus and species of the phylum Planctomycetes.</title>
        <authorList>
            <person name="Svetlana D.N."/>
            <person name="Overmann J."/>
        </authorList>
    </citation>
    <scope>NUCLEOTIDE SEQUENCE [LARGE SCALE GENOMIC DNA]</scope>
    <source>
        <strain evidence="3">Phe10_nw2017</strain>
    </source>
</reference>
<proteinExistence type="predicted"/>
<keyword evidence="4" id="KW-1185">Reference proteome</keyword>
<dbReference type="CDD" id="cd02969">
    <property type="entry name" value="PRX_like1"/>
    <property type="match status" value="1"/>
</dbReference>
<keyword evidence="1" id="KW-0732">Signal</keyword>
<dbReference type="GO" id="GO:0016491">
    <property type="term" value="F:oxidoreductase activity"/>
    <property type="evidence" value="ECO:0007669"/>
    <property type="project" value="InterPro"/>
</dbReference>
<dbReference type="SUPFAM" id="SSF52833">
    <property type="entry name" value="Thioredoxin-like"/>
    <property type="match status" value="1"/>
</dbReference>
<evidence type="ECO:0000313" key="4">
    <source>
        <dbReference type="Proteomes" id="UP000321083"/>
    </source>
</evidence>
<sequence>MLLQLLLALITTLPLSNPAAGHVDNQKLKIGDTAPDWKNLPGTDGHEHSLDDFSSRAVVVLCFTCNSCPYSVDYEDRLIEFARKFADTPAGVVLVAINANRKPSESLQKMSERARQKQFPFLYLIDESQQVADSYGAVYTPEFFVLNKDRKVVYMGAMDDRTDAKQVTARHLEEAVNAALAGKLPAVTSVPARGCAIPYRTRQRR</sequence>
<organism evidence="3 4">
    <name type="scientific">Planctomyces bekefii</name>
    <dbReference type="NCBI Taxonomy" id="1653850"/>
    <lineage>
        <taxon>Bacteria</taxon>
        <taxon>Pseudomonadati</taxon>
        <taxon>Planctomycetota</taxon>
        <taxon>Planctomycetia</taxon>
        <taxon>Planctomycetales</taxon>
        <taxon>Planctomycetaceae</taxon>
        <taxon>Planctomyces</taxon>
    </lineage>
</organism>
<dbReference type="PANTHER" id="PTHR43640">
    <property type="entry name" value="OS07G0260300 PROTEIN"/>
    <property type="match status" value="1"/>
</dbReference>
<evidence type="ECO:0000313" key="3">
    <source>
        <dbReference type="EMBL" id="TWW12290.1"/>
    </source>
</evidence>
<evidence type="ECO:0000256" key="1">
    <source>
        <dbReference type="SAM" id="SignalP"/>
    </source>
</evidence>